<feature type="chain" id="PRO_5006992467" description="Peroxidase" evidence="11">
    <location>
        <begin position="19"/>
        <end position="588"/>
    </location>
</feature>
<dbReference type="RefSeq" id="XP_014177292.1">
    <property type="nucleotide sequence ID" value="XM_014321817.1"/>
</dbReference>
<keyword evidence="4 9" id="KW-0479">Metal-binding</keyword>
<dbReference type="HOGENOM" id="CLU_035270_0_0_1"/>
<keyword evidence="7" id="KW-0325">Glycoprotein</keyword>
<dbReference type="GO" id="GO:0042744">
    <property type="term" value="P:hydrogen peroxide catabolic process"/>
    <property type="evidence" value="ECO:0007669"/>
    <property type="project" value="TreeGrafter"/>
</dbReference>
<dbReference type="PRINTS" id="PR00458">
    <property type="entry name" value="PEROXIDASE"/>
</dbReference>
<feature type="binding site" evidence="9">
    <location>
        <position position="202"/>
    </location>
    <ligand>
        <name>Ca(2+)</name>
        <dbReference type="ChEBI" id="CHEBI:29108"/>
        <label>2</label>
    </ligand>
</feature>
<dbReference type="GO" id="GO:0004601">
    <property type="term" value="F:peroxidase activity"/>
    <property type="evidence" value="ECO:0007669"/>
    <property type="project" value="UniProtKB-KW"/>
</dbReference>
<dbReference type="Pfam" id="PF00141">
    <property type="entry name" value="peroxidase"/>
    <property type="match status" value="1"/>
</dbReference>
<protein>
    <recommendedName>
        <fullName evidence="11">Peroxidase</fullName>
        <ecNumber evidence="11">1.11.1.-</ecNumber>
    </recommendedName>
</protein>
<feature type="binding site" evidence="9">
    <location>
        <position position="74"/>
    </location>
    <ligand>
        <name>Ca(2+)</name>
        <dbReference type="ChEBI" id="CHEBI:29108"/>
        <label>1</label>
    </ligand>
</feature>
<feature type="binding site" evidence="9">
    <location>
        <position position="207"/>
    </location>
    <ligand>
        <name>Ca(2+)</name>
        <dbReference type="ChEBI" id="CHEBI:29108"/>
        <label>2</label>
    </ligand>
</feature>
<dbReference type="InterPro" id="IPR001621">
    <property type="entry name" value="Ligninase"/>
</dbReference>
<keyword evidence="5 11" id="KW-0560">Oxidoreductase</keyword>
<comment type="similarity">
    <text evidence="1 11">Belongs to the peroxidase family. Ligninase subfamily.</text>
</comment>
<dbReference type="PRINTS" id="PR00462">
    <property type="entry name" value="LIGNINASE"/>
</dbReference>
<dbReference type="GO" id="GO:0000302">
    <property type="term" value="P:response to reactive oxygen species"/>
    <property type="evidence" value="ECO:0007669"/>
    <property type="project" value="TreeGrafter"/>
</dbReference>
<dbReference type="GO" id="GO:0046872">
    <property type="term" value="F:metal ion binding"/>
    <property type="evidence" value="ECO:0007669"/>
    <property type="project" value="UniProtKB-UniRule"/>
</dbReference>
<dbReference type="AlphaFoldDB" id="J5QAL9"/>
<evidence type="ECO:0000313" key="14">
    <source>
        <dbReference type="Proteomes" id="UP000002748"/>
    </source>
</evidence>
<organism evidence="13 14">
    <name type="scientific">Trichosporon asahii var. asahii (strain ATCC 90039 / CBS 2479 / JCM 2466 / KCTC 7840 / NBRC 103889/ NCYC 2677 / UAMH 7654)</name>
    <name type="common">Yeast</name>
    <dbReference type="NCBI Taxonomy" id="1186058"/>
    <lineage>
        <taxon>Eukaryota</taxon>
        <taxon>Fungi</taxon>
        <taxon>Dikarya</taxon>
        <taxon>Basidiomycota</taxon>
        <taxon>Agaricomycotina</taxon>
        <taxon>Tremellomycetes</taxon>
        <taxon>Trichosporonales</taxon>
        <taxon>Trichosporonaceae</taxon>
        <taxon>Trichosporon</taxon>
    </lineage>
</organism>
<dbReference type="InterPro" id="IPR044831">
    <property type="entry name" value="Ccp1-like"/>
</dbReference>
<dbReference type="KEGG" id="tasa:A1Q1_05010"/>
<dbReference type="Gene3D" id="1.10.520.10">
    <property type="match status" value="1"/>
</dbReference>
<dbReference type="Gene3D" id="1.10.420.10">
    <property type="entry name" value="Peroxidase, domain 2"/>
    <property type="match status" value="1"/>
</dbReference>
<dbReference type="EMBL" id="ALBS01000295">
    <property type="protein sequence ID" value="EJT46363.1"/>
    <property type="molecule type" value="Genomic_DNA"/>
</dbReference>
<dbReference type="PANTHER" id="PTHR31356:SF53">
    <property type="entry name" value="HEME PEROXIDASE"/>
    <property type="match status" value="1"/>
</dbReference>
<evidence type="ECO:0000256" key="6">
    <source>
        <dbReference type="ARBA" id="ARBA00023004"/>
    </source>
</evidence>
<reference evidence="13 14" key="1">
    <citation type="journal article" date="2012" name="Eukaryot. Cell">
        <title>Draft genome sequence of CBS 2479, the standard type strain of Trichosporon asahii.</title>
        <authorList>
            <person name="Yang R.Y."/>
            <person name="Li H.T."/>
            <person name="Zhu H."/>
            <person name="Zhou G.P."/>
            <person name="Wang M."/>
            <person name="Wang L."/>
        </authorList>
    </citation>
    <scope>NUCLEOTIDE SEQUENCE [LARGE SCALE GENOMIC DNA]</scope>
    <source>
        <strain evidence="14">ATCC 90039 / CBS 2479 / JCM 2466 / KCTC 7840 / NCYC 2677 / UAMH 7654</strain>
    </source>
</reference>
<evidence type="ECO:0000256" key="9">
    <source>
        <dbReference type="PIRSR" id="PIRSR601621-2"/>
    </source>
</evidence>
<feature type="site" description="Transition state stabilizer" evidence="10">
    <location>
        <position position="55"/>
    </location>
</feature>
<evidence type="ECO:0000256" key="8">
    <source>
        <dbReference type="PIRSR" id="PIRSR601621-1"/>
    </source>
</evidence>
<dbReference type="GO" id="GO:0034599">
    <property type="term" value="P:cellular response to oxidative stress"/>
    <property type="evidence" value="ECO:0007669"/>
    <property type="project" value="InterPro"/>
</dbReference>
<evidence type="ECO:0000256" key="7">
    <source>
        <dbReference type="ARBA" id="ARBA00023180"/>
    </source>
</evidence>
<dbReference type="Proteomes" id="UP000002748">
    <property type="component" value="Unassembled WGS sequence"/>
</dbReference>
<dbReference type="PANTHER" id="PTHR31356">
    <property type="entry name" value="THYLAKOID LUMENAL 29 KDA PROTEIN, CHLOROPLASTIC-RELATED"/>
    <property type="match status" value="1"/>
</dbReference>
<dbReference type="PROSITE" id="PS50873">
    <property type="entry name" value="PEROXIDASE_4"/>
    <property type="match status" value="1"/>
</dbReference>
<evidence type="ECO:0000259" key="12">
    <source>
        <dbReference type="PROSITE" id="PS50873"/>
    </source>
</evidence>
<feature type="binding site" evidence="9">
    <location>
        <position position="60"/>
    </location>
    <ligand>
        <name>Ca(2+)</name>
        <dbReference type="ChEBI" id="CHEBI:29108"/>
        <label>1</label>
    </ligand>
</feature>
<keyword evidence="3 9" id="KW-0349">Heme</keyword>
<gene>
    <name evidence="13" type="ORF">A1Q1_05010</name>
</gene>
<comment type="cofactor">
    <cofactor evidence="9">
        <name>heme b</name>
        <dbReference type="ChEBI" id="CHEBI:60344"/>
    </cofactor>
    <text evidence="9">Binds 1 heme b (iron(II)-protoporphyrin IX) group per subunit.</text>
</comment>
<evidence type="ECO:0000256" key="10">
    <source>
        <dbReference type="PIRSR" id="PIRSR601621-3"/>
    </source>
</evidence>
<feature type="domain" description="Plant heme peroxidase family profile" evidence="12">
    <location>
        <begin position="106"/>
        <end position="283"/>
    </location>
</feature>
<evidence type="ECO:0000313" key="13">
    <source>
        <dbReference type="EMBL" id="EJT46363.1"/>
    </source>
</evidence>
<feature type="binding site" evidence="9">
    <location>
        <position position="72"/>
    </location>
    <ligand>
        <name>Ca(2+)</name>
        <dbReference type="ChEBI" id="CHEBI:29108"/>
        <label>1</label>
    </ligand>
</feature>
<sequence>MKVFGLLAALALTLPAEASDPVKLRRLMSDSRFLSMVSPCTMGGKTRSSPAEWLRTAFHDAADHNAAQGTGGVDASIQFELNDPANAGATFPSVMTQLSFYLMEDITLADLVALGATLAVGSCSGPTIPYYYGRETAAGPSAEGMVPEPQHSTESHIEKFARMGFTTTEMIEAVACGHTIGGVHAAANPTITNETFHHFDSTRSYFDNNVATEYIQDVRLNPLAQPESDGLARSSDTRVFSVDKNATMQAMANDNQDFLDRCEAVFGKMFGMVPAGVQLQGPITPYKISGSFWPNTRNGNFVLPSNTGSARLYGQKGQWASFELGYTNRDGSVGTDSSLLVVDPVREMFNGMVEVRDFSSKMVPIPPATGLGSITINVVMNDGSVLRDEGEEVIAFDDTILMDIGNEYTCKYGETGLNMSAHVLGPYDPNDKVEFLLRNGVAEVTAVPATYRGARDEYYNVYNIFIPDWTKYDLKNNAGGFGARLTRANGEVHKDLKADAFYRMSVIQKCVEGAEIPSTTAVPSGVIARRSRQTQAPCPPGKEACDGRCVNTQTDLEHCGGCDNDCSALSDGYVQCIKGRCVLGENLP</sequence>
<dbReference type="GO" id="GO:0020037">
    <property type="term" value="F:heme binding"/>
    <property type="evidence" value="ECO:0007669"/>
    <property type="project" value="UniProtKB-UniRule"/>
</dbReference>
<evidence type="ECO:0000256" key="3">
    <source>
        <dbReference type="ARBA" id="ARBA00022617"/>
    </source>
</evidence>
<feature type="signal peptide" evidence="11">
    <location>
        <begin position="1"/>
        <end position="18"/>
    </location>
</feature>
<evidence type="ECO:0000256" key="2">
    <source>
        <dbReference type="ARBA" id="ARBA00022559"/>
    </source>
</evidence>
<evidence type="ECO:0000256" key="1">
    <source>
        <dbReference type="ARBA" id="ARBA00006089"/>
    </source>
</evidence>
<comment type="caution">
    <text evidence="13">The sequence shown here is derived from an EMBL/GenBank/DDBJ whole genome shotgun (WGS) entry which is preliminary data.</text>
</comment>
<proteinExistence type="inferred from homology"/>
<feature type="binding site" evidence="9">
    <location>
        <position position="200"/>
    </location>
    <ligand>
        <name>Ca(2+)</name>
        <dbReference type="ChEBI" id="CHEBI:29108"/>
        <label>2</label>
    </ligand>
</feature>
<name>J5QAL9_TRIAS</name>
<keyword evidence="2 11" id="KW-0575">Peroxidase</keyword>
<feature type="active site" description="Proton acceptor" evidence="8">
    <location>
        <position position="59"/>
    </location>
</feature>
<feature type="binding site" evidence="9">
    <location>
        <position position="76"/>
    </location>
    <ligand>
        <name>Ca(2+)</name>
        <dbReference type="ChEBI" id="CHEBI:29108"/>
        <label>1</label>
    </ligand>
</feature>
<accession>J5QAL9</accession>
<keyword evidence="9 11" id="KW-0106">Calcium</keyword>
<dbReference type="GeneID" id="25988522"/>
<keyword evidence="6 9" id="KW-0408">Iron</keyword>
<comment type="cofactor">
    <cofactor evidence="9 11">
        <name>Ca(2+)</name>
        <dbReference type="ChEBI" id="CHEBI:29108"/>
    </cofactor>
    <text evidence="9 11">Binds 2 calcium ions per subunit.</text>
</comment>
<dbReference type="SUPFAM" id="SSF48113">
    <property type="entry name" value="Heme-dependent peroxidases"/>
    <property type="match status" value="1"/>
</dbReference>
<evidence type="ECO:0000256" key="5">
    <source>
        <dbReference type="ARBA" id="ARBA00023002"/>
    </source>
</evidence>
<evidence type="ECO:0000256" key="4">
    <source>
        <dbReference type="ARBA" id="ARBA00022723"/>
    </source>
</evidence>
<dbReference type="OrthoDB" id="5985073at2759"/>
<evidence type="ECO:0000256" key="11">
    <source>
        <dbReference type="RuleBase" id="RU363051"/>
    </source>
</evidence>
<dbReference type="EC" id="1.11.1.-" evidence="11"/>
<keyword evidence="11" id="KW-0732">Signal</keyword>
<dbReference type="InterPro" id="IPR010255">
    <property type="entry name" value="Haem_peroxidase_sf"/>
</dbReference>
<dbReference type="InterPro" id="IPR002016">
    <property type="entry name" value="Haem_peroxidase"/>
</dbReference>
<feature type="binding site" evidence="9">
    <location>
        <position position="179"/>
    </location>
    <ligand>
        <name>Ca(2+)</name>
        <dbReference type="ChEBI" id="CHEBI:29108"/>
        <label>2</label>
    </ligand>
</feature>
<dbReference type="VEuPathDB" id="FungiDB:A1Q1_05010"/>
<feature type="binding site" description="axial binding residue" evidence="9">
    <location>
        <position position="178"/>
    </location>
    <ligand>
        <name>heme b</name>
        <dbReference type="ChEBI" id="CHEBI:60344"/>
    </ligand>
    <ligandPart>
        <name>Fe</name>
        <dbReference type="ChEBI" id="CHEBI:18248"/>
    </ligandPart>
</feature>